<dbReference type="OrthoDB" id="10259687at2759"/>
<dbReference type="InterPro" id="IPR034159">
    <property type="entry name" value="SF3B4_RRM2"/>
</dbReference>
<dbReference type="GO" id="GO:0006397">
    <property type="term" value="P:mRNA processing"/>
    <property type="evidence" value="ECO:0007669"/>
    <property type="project" value="UniProtKB-KW"/>
</dbReference>
<dbReference type="InterPro" id="IPR034158">
    <property type="entry name" value="SF3B4_RRM1"/>
</dbReference>
<evidence type="ECO:0000256" key="7">
    <source>
        <dbReference type="ARBA" id="ARBA00023187"/>
    </source>
</evidence>
<keyword evidence="5" id="KW-0677">Repeat</keyword>
<evidence type="ECO:0000313" key="12">
    <source>
        <dbReference type="EMBL" id="GJQ14936.1"/>
    </source>
</evidence>
<dbReference type="FunFam" id="3.30.70.330:FF:000505">
    <property type="entry name" value="Splicing factor 3B subunit 4"/>
    <property type="match status" value="1"/>
</dbReference>
<keyword evidence="13" id="KW-1185">Reference proteome</keyword>
<dbReference type="InterPro" id="IPR000504">
    <property type="entry name" value="RRM_dom"/>
</dbReference>
<dbReference type="FunFam" id="3.30.70.330:FF:000059">
    <property type="entry name" value="splicing factor 3B subunit 4"/>
    <property type="match status" value="1"/>
</dbReference>
<keyword evidence="3" id="KW-0507">mRNA processing</keyword>
<evidence type="ECO:0000259" key="11">
    <source>
        <dbReference type="PROSITE" id="PS50102"/>
    </source>
</evidence>
<dbReference type="GO" id="GO:0005730">
    <property type="term" value="C:nucleolus"/>
    <property type="evidence" value="ECO:0007669"/>
    <property type="project" value="TreeGrafter"/>
</dbReference>
<dbReference type="GO" id="GO:0003723">
    <property type="term" value="F:RNA binding"/>
    <property type="evidence" value="ECO:0007669"/>
    <property type="project" value="UniProtKB-UniRule"/>
</dbReference>
<reference evidence="12" key="1">
    <citation type="journal article" date="2022" name="Proc. Natl. Acad. Sci. U.S.A.">
        <title>Life cycle and functional genomics of the unicellular red alga Galdieria for elucidating algal and plant evolution and industrial use.</title>
        <authorList>
            <person name="Hirooka S."/>
            <person name="Itabashi T."/>
            <person name="Ichinose T.M."/>
            <person name="Onuma R."/>
            <person name="Fujiwara T."/>
            <person name="Yamashita S."/>
            <person name="Jong L.W."/>
            <person name="Tomita R."/>
            <person name="Iwane A.H."/>
            <person name="Miyagishima S.Y."/>
        </authorList>
    </citation>
    <scope>NUCLEOTIDE SEQUENCE</scope>
    <source>
        <strain evidence="12">NBRC 102759</strain>
    </source>
</reference>
<dbReference type="CDD" id="cd12335">
    <property type="entry name" value="RRM2_SF3B4"/>
    <property type="match status" value="1"/>
</dbReference>
<evidence type="ECO:0000256" key="6">
    <source>
        <dbReference type="ARBA" id="ARBA00022884"/>
    </source>
</evidence>
<protein>
    <recommendedName>
        <fullName evidence="9">Splicing factor 3B subunit 4</fullName>
    </recommendedName>
</protein>
<keyword evidence="4" id="KW-0747">Spliceosome</keyword>
<reference evidence="12" key="2">
    <citation type="submission" date="2022-01" db="EMBL/GenBank/DDBJ databases">
        <authorList>
            <person name="Hirooka S."/>
            <person name="Miyagishima S.Y."/>
        </authorList>
    </citation>
    <scope>NUCLEOTIDE SEQUENCE</scope>
    <source>
        <strain evidence="12">NBRC 102759</strain>
    </source>
</reference>
<comment type="caution">
    <text evidence="12">The sequence shown here is derived from an EMBL/GenBank/DDBJ whole genome shotgun (WGS) entry which is preliminary data.</text>
</comment>
<dbReference type="SMART" id="SM00360">
    <property type="entry name" value="RRM"/>
    <property type="match status" value="2"/>
</dbReference>
<evidence type="ECO:0000256" key="8">
    <source>
        <dbReference type="ARBA" id="ARBA00023242"/>
    </source>
</evidence>
<keyword evidence="8" id="KW-0539">Nucleus</keyword>
<evidence type="ECO:0000313" key="13">
    <source>
        <dbReference type="Proteomes" id="UP001061958"/>
    </source>
</evidence>
<gene>
    <name evidence="12" type="ORF">GpartN1_g6727.t1</name>
</gene>
<dbReference type="EMBL" id="BQMJ01000062">
    <property type="protein sequence ID" value="GJQ14936.1"/>
    <property type="molecule type" value="Genomic_DNA"/>
</dbReference>
<dbReference type="GO" id="GO:0071011">
    <property type="term" value="C:precatalytic spliceosome"/>
    <property type="evidence" value="ECO:0007669"/>
    <property type="project" value="TreeGrafter"/>
</dbReference>
<dbReference type="InterPro" id="IPR052084">
    <property type="entry name" value="SF3B4_spliceosome_assoc"/>
</dbReference>
<feature type="domain" description="RRM" evidence="11">
    <location>
        <begin position="110"/>
        <end position="189"/>
    </location>
</feature>
<dbReference type="Gene3D" id="3.30.70.330">
    <property type="match status" value="2"/>
</dbReference>
<dbReference type="CDD" id="cd12334">
    <property type="entry name" value="RRM1_SF3B4"/>
    <property type="match status" value="1"/>
</dbReference>
<accession>A0A9C7UTC5</accession>
<evidence type="ECO:0000256" key="3">
    <source>
        <dbReference type="ARBA" id="ARBA00022664"/>
    </source>
</evidence>
<dbReference type="GO" id="GO:0048026">
    <property type="term" value="P:positive regulation of mRNA splicing, via spliceosome"/>
    <property type="evidence" value="ECO:0007669"/>
    <property type="project" value="TreeGrafter"/>
</dbReference>
<feature type="domain" description="RRM" evidence="11">
    <location>
        <begin position="23"/>
        <end position="101"/>
    </location>
</feature>
<name>A0A9C7UTC5_9RHOD</name>
<dbReference type="PANTHER" id="PTHR48030:SF3">
    <property type="entry name" value="SPLICING FACTOR 3B SUBUNIT 4"/>
    <property type="match status" value="1"/>
</dbReference>
<keyword evidence="6 10" id="KW-0694">RNA-binding</keyword>
<dbReference type="InterPro" id="IPR012677">
    <property type="entry name" value="Nucleotide-bd_a/b_plait_sf"/>
</dbReference>
<dbReference type="InterPro" id="IPR035979">
    <property type="entry name" value="RBD_domain_sf"/>
</dbReference>
<evidence type="ECO:0000256" key="1">
    <source>
        <dbReference type="ARBA" id="ARBA00004123"/>
    </source>
</evidence>
<dbReference type="Proteomes" id="UP001061958">
    <property type="component" value="Unassembled WGS sequence"/>
</dbReference>
<keyword evidence="7" id="KW-0508">mRNA splicing</keyword>
<proteinExistence type="inferred from homology"/>
<evidence type="ECO:0000256" key="2">
    <source>
        <dbReference type="ARBA" id="ARBA00008363"/>
    </source>
</evidence>
<comment type="similarity">
    <text evidence="2">Belongs to the SF3B4 family.</text>
</comment>
<evidence type="ECO:0000256" key="5">
    <source>
        <dbReference type="ARBA" id="ARBA00022737"/>
    </source>
</evidence>
<evidence type="ECO:0000256" key="4">
    <source>
        <dbReference type="ARBA" id="ARBA00022728"/>
    </source>
</evidence>
<organism evidence="12 13">
    <name type="scientific">Galdieria partita</name>
    <dbReference type="NCBI Taxonomy" id="83374"/>
    <lineage>
        <taxon>Eukaryota</taxon>
        <taxon>Rhodophyta</taxon>
        <taxon>Bangiophyceae</taxon>
        <taxon>Galdieriales</taxon>
        <taxon>Galdieriaceae</taxon>
        <taxon>Galdieria</taxon>
    </lineage>
</organism>
<dbReference type="PROSITE" id="PS50102">
    <property type="entry name" value="RRM"/>
    <property type="match status" value="2"/>
</dbReference>
<comment type="subcellular location">
    <subcellularLocation>
        <location evidence="1">Nucleus</location>
    </subcellularLocation>
</comment>
<dbReference type="GO" id="GO:0008380">
    <property type="term" value="P:RNA splicing"/>
    <property type="evidence" value="ECO:0007669"/>
    <property type="project" value="UniProtKB-KW"/>
</dbReference>
<evidence type="ECO:0000256" key="10">
    <source>
        <dbReference type="PROSITE-ProRule" id="PRU00176"/>
    </source>
</evidence>
<dbReference type="Pfam" id="PF00076">
    <property type="entry name" value="RRM_1"/>
    <property type="match status" value="2"/>
</dbReference>
<evidence type="ECO:0000256" key="9">
    <source>
        <dbReference type="ARBA" id="ARBA00070533"/>
    </source>
</evidence>
<dbReference type="SUPFAM" id="SSF54928">
    <property type="entry name" value="RNA-binding domain, RBD"/>
    <property type="match status" value="1"/>
</dbReference>
<dbReference type="AlphaFoldDB" id="A0A9C7UTC5"/>
<sequence>MASYFGTTNFYQASQPAERNQEATLYVGNLDERVSEELLWELMVQVGPVKHVYIPRDRITGQTQGYGFVEFKNEMDAIYATKVLNMVRLYAKPLRLQQASTDKRSMDIGANLFVGNLSQEVDEKLLYDTFSAFGAIIETPHIMRDPETGESKGYGFVKFDSFEASDAAIETMNGQFLGNNQVTVQYAFKKDTKERHGSQAERILAARARAVSANALLRPHSMFSLGPQAALAYPGLSFPGMMPTAYLPGMYNYGDKDQSVQQQQS</sequence>
<dbReference type="PANTHER" id="PTHR48030">
    <property type="entry name" value="SPLICING FACTOR 3B SUBUNIT 4"/>
    <property type="match status" value="1"/>
</dbReference>